<dbReference type="RefSeq" id="WP_305112124.1">
    <property type="nucleotide sequence ID" value="NZ_JAUTIX010000006.1"/>
</dbReference>
<reference evidence="2" key="1">
    <citation type="submission" date="2023-08" db="EMBL/GenBank/DDBJ databases">
        <title>The draft genome of Tsukamurella strandjordii strain 050030.</title>
        <authorList>
            <person name="Zhao F."/>
            <person name="Feng Y."/>
            <person name="Zong Z."/>
        </authorList>
    </citation>
    <scope>NUCLEOTIDE SEQUENCE</scope>
    <source>
        <strain evidence="2">050030</strain>
    </source>
</reference>
<comment type="caution">
    <text evidence="2">The sequence shown here is derived from an EMBL/GenBank/DDBJ whole genome shotgun (WGS) entry which is preliminary data.</text>
</comment>
<proteinExistence type="predicted"/>
<dbReference type="Pfam" id="PF09995">
    <property type="entry name" value="MPAB_Lcp_cat"/>
    <property type="match status" value="1"/>
</dbReference>
<feature type="domain" description="ER-bound oxygenase mpaB/mpaB'/Rubber oxygenase catalytic" evidence="1">
    <location>
        <begin position="11"/>
        <end position="220"/>
    </location>
</feature>
<dbReference type="InterPro" id="IPR018713">
    <property type="entry name" value="MPAB/Lcp_cat_dom"/>
</dbReference>
<dbReference type="Proteomes" id="UP001178281">
    <property type="component" value="Unassembled WGS sequence"/>
</dbReference>
<organism evidence="2 3">
    <name type="scientific">Tsukamurella strandjordii</name>
    <dbReference type="NCBI Taxonomy" id="147577"/>
    <lineage>
        <taxon>Bacteria</taxon>
        <taxon>Bacillati</taxon>
        <taxon>Actinomycetota</taxon>
        <taxon>Actinomycetes</taxon>
        <taxon>Mycobacteriales</taxon>
        <taxon>Tsukamurellaceae</taxon>
        <taxon>Tsukamurella</taxon>
    </lineage>
</organism>
<evidence type="ECO:0000313" key="2">
    <source>
        <dbReference type="EMBL" id="MDP0399532.1"/>
    </source>
</evidence>
<dbReference type="AlphaFoldDB" id="A0AA90SMP3"/>
<accession>A0AA90SMP3</accession>
<evidence type="ECO:0000259" key="1">
    <source>
        <dbReference type="Pfam" id="PF09995"/>
    </source>
</evidence>
<dbReference type="EMBL" id="JAUTIX010000006">
    <property type="protein sequence ID" value="MDP0399532.1"/>
    <property type="molecule type" value="Genomic_DNA"/>
</dbReference>
<dbReference type="GO" id="GO:0016491">
    <property type="term" value="F:oxidoreductase activity"/>
    <property type="evidence" value="ECO:0007669"/>
    <property type="project" value="UniProtKB-KW"/>
</dbReference>
<name>A0AA90SMP3_9ACTN</name>
<protein>
    <submittedName>
        <fullName evidence="2">Oxygenase MpaB family protein</fullName>
        <ecNumber evidence="2">1.-.-.-</ecNumber>
    </submittedName>
</protein>
<dbReference type="EC" id="1.-.-.-" evidence="2"/>
<evidence type="ECO:0000313" key="3">
    <source>
        <dbReference type="Proteomes" id="UP001178281"/>
    </source>
</evidence>
<dbReference type="PANTHER" id="PTHR36151">
    <property type="entry name" value="BLR2777 PROTEIN"/>
    <property type="match status" value="1"/>
</dbReference>
<gene>
    <name evidence="2" type="ORF">Q7X28_16520</name>
</gene>
<dbReference type="PANTHER" id="PTHR36151:SF3">
    <property type="entry name" value="ER-BOUND OXYGENASE MPAB_MPAB'_RUBBER OXYGENASE CATALYTIC DOMAIN-CONTAINING PROTEIN"/>
    <property type="match status" value="1"/>
</dbReference>
<sequence>MSSILLRHVDSRRFRLALPRAVALQVLHPSIAAAFTEHVSSSLWGHKQRTVGPLVRMAYRGEKSDWIIRFAHEHVKGVDSTGERYHALTPELFHFQHATYVDAVVAGIETYAGPLTAAEHEQLYRECCDWYRVYGISTRPMPATWEGFTEYFADACAGLRLTPEGRALGPQALSPPRWAFGTIPGFAARGIQHERARELLDVPMSTVDWLAFDAFAAAQRRVA</sequence>
<keyword evidence="3" id="KW-1185">Reference proteome</keyword>
<keyword evidence="2" id="KW-0560">Oxidoreductase</keyword>